<accession>A0A955LKY0</accession>
<organism evidence="1 2">
    <name type="scientific">candidate division WWE3 bacterium</name>
    <dbReference type="NCBI Taxonomy" id="2053526"/>
    <lineage>
        <taxon>Bacteria</taxon>
        <taxon>Katanobacteria</taxon>
    </lineage>
</organism>
<evidence type="ECO:0000313" key="2">
    <source>
        <dbReference type="Proteomes" id="UP000751518"/>
    </source>
</evidence>
<proteinExistence type="predicted"/>
<reference evidence="1" key="1">
    <citation type="submission" date="2020-04" db="EMBL/GenBank/DDBJ databases">
        <authorList>
            <person name="Zhang T."/>
        </authorList>
    </citation>
    <scope>NUCLEOTIDE SEQUENCE</scope>
    <source>
        <strain evidence="1">HKST-UBA03</strain>
    </source>
</reference>
<dbReference type="Proteomes" id="UP000751518">
    <property type="component" value="Unassembled WGS sequence"/>
</dbReference>
<protein>
    <recommendedName>
        <fullName evidence="3">Transcription elongation factor GreA/GreB C-terminal domain-containing protein</fullName>
    </recommendedName>
</protein>
<sequence length="80" mass="8314">MALSYGDLVTVRYPDGALYTGKIGRPGESGGAVIRPNTPLGNALLGKRFGVGARVEYSVPGQGTFVVTLEELEKADEGCA</sequence>
<gene>
    <name evidence="1" type="ORF">KC614_04385</name>
</gene>
<evidence type="ECO:0000313" key="1">
    <source>
        <dbReference type="EMBL" id="MCA9392405.1"/>
    </source>
</evidence>
<dbReference type="EMBL" id="JAGQKZ010000049">
    <property type="protein sequence ID" value="MCA9392405.1"/>
    <property type="molecule type" value="Genomic_DNA"/>
</dbReference>
<comment type="caution">
    <text evidence="1">The sequence shown here is derived from an EMBL/GenBank/DDBJ whole genome shotgun (WGS) entry which is preliminary data.</text>
</comment>
<dbReference type="AlphaFoldDB" id="A0A955LKY0"/>
<reference evidence="1" key="2">
    <citation type="journal article" date="2021" name="Microbiome">
        <title>Successional dynamics and alternative stable states in a saline activated sludge microbial community over 9 years.</title>
        <authorList>
            <person name="Wang Y."/>
            <person name="Ye J."/>
            <person name="Ju F."/>
            <person name="Liu L."/>
            <person name="Boyd J.A."/>
            <person name="Deng Y."/>
            <person name="Parks D.H."/>
            <person name="Jiang X."/>
            <person name="Yin X."/>
            <person name="Woodcroft B.J."/>
            <person name="Tyson G.W."/>
            <person name="Hugenholtz P."/>
            <person name="Polz M.F."/>
            <person name="Zhang T."/>
        </authorList>
    </citation>
    <scope>NUCLEOTIDE SEQUENCE</scope>
    <source>
        <strain evidence="1">HKST-UBA03</strain>
    </source>
</reference>
<evidence type="ECO:0008006" key="3">
    <source>
        <dbReference type="Google" id="ProtNLM"/>
    </source>
</evidence>
<name>A0A955LKY0_UNCKA</name>